<gene>
    <name evidence="2" type="ORF">SAMN05421788_101530</name>
</gene>
<dbReference type="AlphaFoldDB" id="A0A173MN66"/>
<accession>A0A173MN66</accession>
<protein>
    <recommendedName>
        <fullName evidence="4">Lysozyme inhibitor LprI N-terminal domain-containing protein</fullName>
    </recommendedName>
</protein>
<organism evidence="2 3">
    <name type="scientific">Filimonas lacunae</name>
    <dbReference type="NCBI Taxonomy" id="477680"/>
    <lineage>
        <taxon>Bacteria</taxon>
        <taxon>Pseudomonadati</taxon>
        <taxon>Bacteroidota</taxon>
        <taxon>Chitinophagia</taxon>
        <taxon>Chitinophagales</taxon>
        <taxon>Chitinophagaceae</taxon>
        <taxon>Filimonas</taxon>
    </lineage>
</organism>
<proteinExistence type="predicted"/>
<reference evidence="3" key="1">
    <citation type="submission" date="2017-01" db="EMBL/GenBank/DDBJ databases">
        <authorList>
            <person name="Varghese N."/>
            <person name="Submissions S."/>
        </authorList>
    </citation>
    <scope>NUCLEOTIDE SEQUENCE [LARGE SCALE GENOMIC DNA]</scope>
    <source>
        <strain evidence="3">DSM 21054</strain>
    </source>
</reference>
<dbReference type="EMBL" id="FTOR01000001">
    <property type="protein sequence ID" value="SIS67052.1"/>
    <property type="molecule type" value="Genomic_DNA"/>
</dbReference>
<dbReference type="OrthoDB" id="664335at2"/>
<evidence type="ECO:0000313" key="2">
    <source>
        <dbReference type="EMBL" id="SIS67052.1"/>
    </source>
</evidence>
<sequence>MPFTFLRFTVFVCVLAGILIVGNQACAQAPGNIKDYLTNKEIPKVIIDYYNGKLKPADELNILAALDSMSSRNAELRPFYMLVVSKMVEKSISAWKDDLGKGCKEFMEQRPDYLIEFLNAQSPLLPPGCADKWMNKIADEIKRTCEGREKDCLSRSYQSAWTRCRASNKATLSVLYKKIEAGL</sequence>
<feature type="signal peptide" evidence="1">
    <location>
        <begin position="1"/>
        <end position="27"/>
    </location>
</feature>
<keyword evidence="1" id="KW-0732">Signal</keyword>
<evidence type="ECO:0000313" key="3">
    <source>
        <dbReference type="Proteomes" id="UP000186917"/>
    </source>
</evidence>
<keyword evidence="3" id="KW-1185">Reference proteome</keyword>
<name>A0A173MN66_9BACT</name>
<dbReference type="STRING" id="477680.SAMN05421788_101530"/>
<dbReference type="Proteomes" id="UP000186917">
    <property type="component" value="Unassembled WGS sequence"/>
</dbReference>
<evidence type="ECO:0000256" key="1">
    <source>
        <dbReference type="SAM" id="SignalP"/>
    </source>
</evidence>
<dbReference type="RefSeq" id="WP_076375380.1">
    <property type="nucleotide sequence ID" value="NZ_AP017422.1"/>
</dbReference>
<evidence type="ECO:0008006" key="4">
    <source>
        <dbReference type="Google" id="ProtNLM"/>
    </source>
</evidence>
<dbReference type="KEGG" id="fln:FLA_5130"/>
<feature type="chain" id="PRO_5030023209" description="Lysozyme inhibitor LprI N-terminal domain-containing protein" evidence="1">
    <location>
        <begin position="28"/>
        <end position="183"/>
    </location>
</feature>